<gene>
    <name evidence="1" type="ORF">BVC80_1705g20</name>
</gene>
<name>A0A200Q617_MACCD</name>
<reference evidence="1 2" key="1">
    <citation type="journal article" date="2017" name="Mol. Plant">
        <title>The Genome of Medicinal Plant Macleaya cordata Provides New Insights into Benzylisoquinoline Alkaloids Metabolism.</title>
        <authorList>
            <person name="Liu X."/>
            <person name="Liu Y."/>
            <person name="Huang P."/>
            <person name="Ma Y."/>
            <person name="Qing Z."/>
            <person name="Tang Q."/>
            <person name="Cao H."/>
            <person name="Cheng P."/>
            <person name="Zheng Y."/>
            <person name="Yuan Z."/>
            <person name="Zhou Y."/>
            <person name="Liu J."/>
            <person name="Tang Z."/>
            <person name="Zhuo Y."/>
            <person name="Zhang Y."/>
            <person name="Yu L."/>
            <person name="Huang J."/>
            <person name="Yang P."/>
            <person name="Peng Q."/>
            <person name="Zhang J."/>
            <person name="Jiang W."/>
            <person name="Zhang Z."/>
            <person name="Lin K."/>
            <person name="Ro D.K."/>
            <person name="Chen X."/>
            <person name="Xiong X."/>
            <person name="Shang Y."/>
            <person name="Huang S."/>
            <person name="Zeng J."/>
        </authorList>
    </citation>
    <scope>NUCLEOTIDE SEQUENCE [LARGE SCALE GENOMIC DNA]</scope>
    <source>
        <strain evidence="2">cv. BLH2017</strain>
        <tissue evidence="1">Root</tissue>
    </source>
</reference>
<evidence type="ECO:0000313" key="2">
    <source>
        <dbReference type="Proteomes" id="UP000195402"/>
    </source>
</evidence>
<evidence type="ECO:0000313" key="1">
    <source>
        <dbReference type="EMBL" id="OVA05911.1"/>
    </source>
</evidence>
<proteinExistence type="predicted"/>
<protein>
    <submittedName>
        <fullName evidence="1">Uncharacterized protein</fullName>
    </submittedName>
</protein>
<dbReference type="AlphaFoldDB" id="A0A200Q617"/>
<dbReference type="InParanoid" id="A0A200Q617"/>
<dbReference type="Proteomes" id="UP000195402">
    <property type="component" value="Unassembled WGS sequence"/>
</dbReference>
<accession>A0A200Q617</accession>
<comment type="caution">
    <text evidence="1">The sequence shown here is derived from an EMBL/GenBank/DDBJ whole genome shotgun (WGS) entry which is preliminary data.</text>
</comment>
<organism evidence="1 2">
    <name type="scientific">Macleaya cordata</name>
    <name type="common">Five-seeded plume-poppy</name>
    <name type="synonym">Bocconia cordata</name>
    <dbReference type="NCBI Taxonomy" id="56857"/>
    <lineage>
        <taxon>Eukaryota</taxon>
        <taxon>Viridiplantae</taxon>
        <taxon>Streptophyta</taxon>
        <taxon>Embryophyta</taxon>
        <taxon>Tracheophyta</taxon>
        <taxon>Spermatophyta</taxon>
        <taxon>Magnoliopsida</taxon>
        <taxon>Ranunculales</taxon>
        <taxon>Papaveraceae</taxon>
        <taxon>Papaveroideae</taxon>
        <taxon>Macleaya</taxon>
    </lineage>
</organism>
<dbReference type="EMBL" id="MVGT01002980">
    <property type="protein sequence ID" value="OVA05911.1"/>
    <property type="molecule type" value="Genomic_DNA"/>
</dbReference>
<keyword evidence="2" id="KW-1185">Reference proteome</keyword>
<dbReference type="OrthoDB" id="10366171at2759"/>
<sequence length="185" mass="20048">MFPVDSDLNRTIKFLSKKKVQVAVHNLEPRIVIERAAYIDKRSETTVLSDNTVVNKGKGKAVSSNPSEGCVVAKGKGKAIPSEVSEIEAVCQPVDSSSMPFRLPSSVGCPPPFPPMPEMALWVAVSHRDGTLVNFYSACWKVRPDLFPGQPTQYPREGRLLAAAETADEAVDNAADDTYLEITGS</sequence>